<comment type="caution">
    <text evidence="2">The sequence shown here is derived from an EMBL/GenBank/DDBJ whole genome shotgun (WGS) entry which is preliminary data.</text>
</comment>
<keyword evidence="3" id="KW-1185">Reference proteome</keyword>
<dbReference type="EMBL" id="JAIVGD010000002">
    <property type="protein sequence ID" value="KAH0778673.1"/>
    <property type="molecule type" value="Genomic_DNA"/>
</dbReference>
<feature type="region of interest" description="Disordered" evidence="1">
    <location>
        <begin position="27"/>
        <end position="48"/>
    </location>
</feature>
<reference evidence="2 3" key="1">
    <citation type="journal article" date="2021" name="bioRxiv">
        <title>Chromosome-scale and haplotype-resolved genome assembly of a tetraploid potato cultivar.</title>
        <authorList>
            <person name="Sun H."/>
            <person name="Jiao W.-B."/>
            <person name="Krause K."/>
            <person name="Campoy J.A."/>
            <person name="Goel M."/>
            <person name="Folz-Donahue K."/>
            <person name="Kukat C."/>
            <person name="Huettel B."/>
            <person name="Schneeberger K."/>
        </authorList>
    </citation>
    <scope>NUCLEOTIDE SEQUENCE [LARGE SCALE GENOMIC DNA]</scope>
    <source>
        <strain evidence="2">SolTubOtavaFocal</strain>
        <tissue evidence="2">Leaves</tissue>
    </source>
</reference>
<sequence>MRDQNGMLKPSSASSLVMIKMRIQDNNADDDQDQNDHQSVEPIDTPINDVVIDHQPTLVDITSLDTPKTFCKRSIREKQESTCYSPSKYILLTNMGELEDYDEVMLGTNRDQWVESMEDEIKLLFKNDTFELVELPKDNKALVNK</sequence>
<organism evidence="2 3">
    <name type="scientific">Solanum tuberosum</name>
    <name type="common">Potato</name>
    <dbReference type="NCBI Taxonomy" id="4113"/>
    <lineage>
        <taxon>Eukaryota</taxon>
        <taxon>Viridiplantae</taxon>
        <taxon>Streptophyta</taxon>
        <taxon>Embryophyta</taxon>
        <taxon>Tracheophyta</taxon>
        <taxon>Spermatophyta</taxon>
        <taxon>Magnoliopsida</taxon>
        <taxon>eudicotyledons</taxon>
        <taxon>Gunneridae</taxon>
        <taxon>Pentapetalae</taxon>
        <taxon>asterids</taxon>
        <taxon>lamiids</taxon>
        <taxon>Solanales</taxon>
        <taxon>Solanaceae</taxon>
        <taxon>Solanoideae</taxon>
        <taxon>Solaneae</taxon>
        <taxon>Solanum</taxon>
    </lineage>
</organism>
<gene>
    <name evidence="2" type="ORF">KY290_005100</name>
</gene>
<accession>A0ABQ7WD62</accession>
<evidence type="ECO:0000313" key="2">
    <source>
        <dbReference type="EMBL" id="KAH0778673.1"/>
    </source>
</evidence>
<dbReference type="Proteomes" id="UP000826656">
    <property type="component" value="Unassembled WGS sequence"/>
</dbReference>
<proteinExistence type="predicted"/>
<protein>
    <submittedName>
        <fullName evidence="2">Uncharacterized protein</fullName>
    </submittedName>
</protein>
<evidence type="ECO:0000313" key="3">
    <source>
        <dbReference type="Proteomes" id="UP000826656"/>
    </source>
</evidence>
<name>A0ABQ7WD62_SOLTU</name>
<evidence type="ECO:0000256" key="1">
    <source>
        <dbReference type="SAM" id="MobiDB-lite"/>
    </source>
</evidence>